<feature type="compositionally biased region" description="Basic and acidic residues" evidence="2">
    <location>
        <begin position="759"/>
        <end position="768"/>
    </location>
</feature>
<comment type="similarity">
    <text evidence="1">Belongs to the formin homology family. Cappuccino subfamily.</text>
</comment>
<feature type="region of interest" description="Disordered" evidence="2">
    <location>
        <begin position="442"/>
        <end position="464"/>
    </location>
</feature>
<dbReference type="GO" id="GO:0030866">
    <property type="term" value="P:cortical actin cytoskeleton organization"/>
    <property type="evidence" value="ECO:0007669"/>
    <property type="project" value="TreeGrafter"/>
</dbReference>
<evidence type="ECO:0000256" key="2">
    <source>
        <dbReference type="SAM" id="MobiDB-lite"/>
    </source>
</evidence>
<dbReference type="AlphaFoldDB" id="A0A0K2TYZ0"/>
<organism evidence="4">
    <name type="scientific">Lepeophtheirus salmonis</name>
    <name type="common">Salmon louse</name>
    <name type="synonym">Caligus salmonis</name>
    <dbReference type="NCBI Taxonomy" id="72036"/>
    <lineage>
        <taxon>Eukaryota</taxon>
        <taxon>Metazoa</taxon>
        <taxon>Ecdysozoa</taxon>
        <taxon>Arthropoda</taxon>
        <taxon>Crustacea</taxon>
        <taxon>Multicrustacea</taxon>
        <taxon>Hexanauplia</taxon>
        <taxon>Copepoda</taxon>
        <taxon>Siphonostomatoida</taxon>
        <taxon>Caligidae</taxon>
        <taxon>Lepeophtheirus</taxon>
    </lineage>
</organism>
<protein>
    <submittedName>
        <fullName evidence="4">Cappuccino [Tribolium castaneum]</fullName>
    </submittedName>
</protein>
<evidence type="ECO:0000259" key="3">
    <source>
        <dbReference type="PROSITE" id="PS51444"/>
    </source>
</evidence>
<gene>
    <name evidence="4" type="primary">capu</name>
</gene>
<dbReference type="InterPro" id="IPR042201">
    <property type="entry name" value="FH2_Formin_sf"/>
</dbReference>
<dbReference type="SMART" id="SM00498">
    <property type="entry name" value="FH2"/>
    <property type="match status" value="1"/>
</dbReference>
<feature type="compositionally biased region" description="Polar residues" evidence="2">
    <location>
        <begin position="246"/>
        <end position="255"/>
    </location>
</feature>
<feature type="region of interest" description="Disordered" evidence="2">
    <location>
        <begin position="1110"/>
        <end position="1150"/>
    </location>
</feature>
<feature type="compositionally biased region" description="Polar residues" evidence="2">
    <location>
        <begin position="476"/>
        <end position="493"/>
    </location>
</feature>
<feature type="compositionally biased region" description="Basic and acidic residues" evidence="2">
    <location>
        <begin position="19"/>
        <end position="29"/>
    </location>
</feature>
<dbReference type="Pfam" id="PF02181">
    <property type="entry name" value="FH2"/>
    <property type="match status" value="1"/>
</dbReference>
<dbReference type="SUPFAM" id="SSF101447">
    <property type="entry name" value="Formin homology 2 domain (FH2 domain)"/>
    <property type="match status" value="1"/>
</dbReference>
<feature type="compositionally biased region" description="Low complexity" evidence="2">
    <location>
        <begin position="150"/>
        <end position="163"/>
    </location>
</feature>
<evidence type="ECO:0000313" key="4">
    <source>
        <dbReference type="EMBL" id="CDW31075.1"/>
    </source>
</evidence>
<dbReference type="GO" id="GO:0005856">
    <property type="term" value="C:cytoskeleton"/>
    <property type="evidence" value="ECO:0007669"/>
    <property type="project" value="TreeGrafter"/>
</dbReference>
<dbReference type="PANTHER" id="PTHR45920">
    <property type="entry name" value="FORMIN HOMOLOGY 2 DOMAIN CONTAINING, ISOFORM I"/>
    <property type="match status" value="1"/>
</dbReference>
<feature type="compositionally biased region" description="Pro residues" evidence="2">
    <location>
        <begin position="502"/>
        <end position="512"/>
    </location>
</feature>
<feature type="compositionally biased region" description="Low complexity" evidence="2">
    <location>
        <begin position="261"/>
        <end position="271"/>
    </location>
</feature>
<reference evidence="4" key="1">
    <citation type="submission" date="2014-05" db="EMBL/GenBank/DDBJ databases">
        <authorList>
            <person name="Chronopoulou M."/>
        </authorList>
    </citation>
    <scope>NUCLEOTIDE SEQUENCE</scope>
    <source>
        <tissue evidence="4">Whole organism</tissue>
    </source>
</reference>
<feature type="domain" description="FH2" evidence="3">
    <location>
        <begin position="699"/>
        <end position="1109"/>
    </location>
</feature>
<feature type="compositionally biased region" description="Pro residues" evidence="2">
    <location>
        <begin position="32"/>
        <end position="41"/>
    </location>
</feature>
<feature type="compositionally biased region" description="Pro residues" evidence="2">
    <location>
        <begin position="562"/>
        <end position="681"/>
    </location>
</feature>
<dbReference type="OrthoDB" id="427644at2759"/>
<feature type="compositionally biased region" description="Basic and acidic residues" evidence="2">
    <location>
        <begin position="130"/>
        <end position="143"/>
    </location>
</feature>
<feature type="compositionally biased region" description="Low complexity" evidence="2">
    <location>
        <begin position="442"/>
        <end position="451"/>
    </location>
</feature>
<feature type="region of interest" description="Disordered" evidence="2">
    <location>
        <begin position="747"/>
        <end position="768"/>
    </location>
</feature>
<dbReference type="PROSITE" id="PS51444">
    <property type="entry name" value="FH2"/>
    <property type="match status" value="1"/>
</dbReference>
<feature type="region of interest" description="Disordered" evidence="2">
    <location>
        <begin position="238"/>
        <end position="273"/>
    </location>
</feature>
<proteinExistence type="inferred from homology"/>
<feature type="region of interest" description="Disordered" evidence="2">
    <location>
        <begin position="1"/>
        <end position="167"/>
    </location>
</feature>
<evidence type="ECO:0000256" key="1">
    <source>
        <dbReference type="ARBA" id="ARBA00005271"/>
    </source>
</evidence>
<dbReference type="EMBL" id="HACA01013714">
    <property type="protein sequence ID" value="CDW31075.1"/>
    <property type="molecule type" value="Transcribed_RNA"/>
</dbReference>
<feature type="compositionally biased region" description="Polar residues" evidence="2">
    <location>
        <begin position="102"/>
        <end position="127"/>
    </location>
</feature>
<dbReference type="GO" id="GO:0005737">
    <property type="term" value="C:cytoplasm"/>
    <property type="evidence" value="ECO:0007669"/>
    <property type="project" value="UniProtKB-ARBA"/>
</dbReference>
<feature type="compositionally biased region" description="Polar residues" evidence="2">
    <location>
        <begin position="348"/>
        <end position="362"/>
    </location>
</feature>
<dbReference type="EMBL" id="HACA01013715">
    <property type="protein sequence ID" value="CDW31076.1"/>
    <property type="molecule type" value="Transcribed_RNA"/>
</dbReference>
<name>A0A0K2TYZ0_LEPSM</name>
<dbReference type="InterPro" id="IPR015425">
    <property type="entry name" value="FH2_Formin"/>
</dbReference>
<dbReference type="Gene3D" id="1.20.58.2220">
    <property type="entry name" value="Formin, FH2 domain"/>
    <property type="match status" value="1"/>
</dbReference>
<accession>A0A0K2TYZ0</accession>
<dbReference type="PRINTS" id="PR01217">
    <property type="entry name" value="PRICHEXTENSN"/>
</dbReference>
<feature type="region of interest" description="Disordered" evidence="2">
    <location>
        <begin position="340"/>
        <end position="372"/>
    </location>
</feature>
<sequence>MEEEEQLSSSSSSSNDPSPRMRRDVRNGKDASPPPPPPPKRSPLSNHNVRPASLKGIRPLSTKRESPPKTLRFSPCRDSPRLGSLQHSPSSPPVLLDKRTSKSNSSLLEQRNNVTDLMKSSSKFQISKHQKVDLQQKRVETSERRRKGSLDSSSMKMSSPKLKSNSELKKNALKEADTFEGSFFLQSISSSLQEENHLKQRLTDEDLSSIAQHVADFLLALGVLHGTNGAFKEDSTYSFSKRHSLRNSPERTLSNKWRKNSSSASSSVESSPKLGLKYTEAEMQQVILGLKRQLKESIETLKKEHDEELFKLRGEQAATESLEYYVDKITNLESDIDQLKRAQRNRSESPSQGPISLSSLPPSTDRDSSDIEVKGEIIEVTKVVKGRVNQVLQNEVKIENKSSPTTSPKMVHKGIQVTVSAEENGKNEHAFDEIQIVSSAKASPLPSPASDLSKEIHPSTPTKSIDLNASLQEKSSLRNTAHESCSNISSSGDLSGEVTLAPVPPPPPPMPPSGIEILPEKETIPKTHSVPSAPPICGSDSSLPELRIPQPPPLPGSDFEAPIPPPPPPPMPGSGAIPPPPPMPGSGAPPPPPPPMPGLGAIPPPPPMPGFVAPPPPPPMPGSVAPPPPPPMPGSGAPPPPPPMPGSGAPPPPPMPGSGGPPPPPPPPGAGGPPPPPPPPGGGTLPAATNIPPPVPIIRKPVIRPKSSMRPLYWTRIQTSNQNDESLWRELEEATIEVDEFEALFSRPEAKPKAKKTQKKEEGSKENRKLSVAKILEAKRSQNVGIFIKSKHLDISEIENTIYNFDNSVIDFETLGGIKSIQATEEELSAITFHTQQSEIPLDVPEQFLFDLSQISSFNYRLECFMFQTKFVDSVADIENRLNNMKHVCDTIVHSNSMKQVLSVILACGNYMNGGNMQRGQADGFAIDILPKIKDVKSAKDSSVNLLQYIVRFCIDKFDDNKGTSESKLPVPESSDVEKCAMLDFDDQRTESAKLEAELDAVKKNSEGVINSSDEKHVEPFREKMTSFLSRASSNLSDLNELISECSSKFDNIAKFYKFVPKGGGPSQPKDFFYVWLPFCLDYKNIWKKEQLRIEKEWLKEARMKHRQKKESMREGFVVGPKKPGGLKDRMIARKRRSGSNLADHETGNS</sequence>
<dbReference type="GO" id="GO:0051015">
    <property type="term" value="F:actin filament binding"/>
    <property type="evidence" value="ECO:0007669"/>
    <property type="project" value="TreeGrafter"/>
</dbReference>
<feature type="region of interest" description="Disordered" evidence="2">
    <location>
        <begin position="476"/>
        <end position="699"/>
    </location>
</feature>
<dbReference type="PANTHER" id="PTHR45920:SF7">
    <property type="entry name" value="FORMIN-G"/>
    <property type="match status" value="1"/>
</dbReference>